<gene>
    <name evidence="1" type="ORF">CJ198_05950</name>
</gene>
<dbReference type="EMBL" id="PNFZ01000002">
    <property type="protein sequence ID" value="PMB98840.1"/>
    <property type="molecule type" value="Genomic_DNA"/>
</dbReference>
<dbReference type="AlphaFoldDB" id="A0A2N6PJG9"/>
<sequence>MDHFTSTIRKSRLIVLHKSRFRMSGFLQYHRSRKRQSMWRVRWVDLVAMRQVFAMPLQVQVV</sequence>
<protein>
    <submittedName>
        <fullName evidence="1">Uncharacterized protein</fullName>
    </submittedName>
</protein>
<evidence type="ECO:0000313" key="2">
    <source>
        <dbReference type="Proteomes" id="UP000235703"/>
    </source>
</evidence>
<accession>A0A2N6PJG9</accession>
<name>A0A2N6PJG9_9MICO</name>
<proteinExistence type="predicted"/>
<evidence type="ECO:0000313" key="1">
    <source>
        <dbReference type="EMBL" id="PMB98840.1"/>
    </source>
</evidence>
<reference evidence="1 2" key="1">
    <citation type="submission" date="2017-09" db="EMBL/GenBank/DDBJ databases">
        <title>Bacterial strain isolated from the female urinary microbiota.</title>
        <authorList>
            <person name="Thomas-White K."/>
            <person name="Kumar N."/>
            <person name="Forster S."/>
            <person name="Putonti C."/>
            <person name="Lawley T."/>
            <person name="Wolfe A.J."/>
        </authorList>
    </citation>
    <scope>NUCLEOTIDE SEQUENCE [LARGE SCALE GENOMIC DNA]</scope>
    <source>
        <strain evidence="1 2">UMB0680</strain>
    </source>
</reference>
<dbReference type="Proteomes" id="UP000235703">
    <property type="component" value="Unassembled WGS sequence"/>
</dbReference>
<keyword evidence="2" id="KW-1185">Reference proteome</keyword>
<comment type="caution">
    <text evidence="1">The sequence shown here is derived from an EMBL/GenBank/DDBJ whole genome shotgun (WGS) entry which is preliminary data.</text>
</comment>
<organism evidence="1 2">
    <name type="scientific">Brevibacterium luteolum</name>
    <dbReference type="NCBI Taxonomy" id="199591"/>
    <lineage>
        <taxon>Bacteria</taxon>
        <taxon>Bacillati</taxon>
        <taxon>Actinomycetota</taxon>
        <taxon>Actinomycetes</taxon>
        <taxon>Micrococcales</taxon>
        <taxon>Brevibacteriaceae</taxon>
        <taxon>Brevibacterium</taxon>
    </lineage>
</organism>